<name>A0A382CEA7_9ZZZZ</name>
<dbReference type="Gene3D" id="2.30.40.10">
    <property type="entry name" value="Urease, subunit C, domain 1"/>
    <property type="match status" value="1"/>
</dbReference>
<proteinExistence type="predicted"/>
<evidence type="ECO:0008006" key="2">
    <source>
        <dbReference type="Google" id="ProtNLM"/>
    </source>
</evidence>
<dbReference type="PANTHER" id="PTHR43135:SF3">
    <property type="entry name" value="ALPHA-D-RIBOSE 1-METHYLPHOSPHONATE 5-TRIPHOSPHATE DIPHOSPHATASE"/>
    <property type="match status" value="1"/>
</dbReference>
<dbReference type="GO" id="GO:0016810">
    <property type="term" value="F:hydrolase activity, acting on carbon-nitrogen (but not peptide) bonds"/>
    <property type="evidence" value="ECO:0007669"/>
    <property type="project" value="InterPro"/>
</dbReference>
<evidence type="ECO:0000313" key="1">
    <source>
        <dbReference type="EMBL" id="SVB24194.1"/>
    </source>
</evidence>
<feature type="non-terminal residue" evidence="1">
    <location>
        <position position="116"/>
    </location>
</feature>
<organism evidence="1">
    <name type="scientific">marine metagenome</name>
    <dbReference type="NCBI Taxonomy" id="408172"/>
    <lineage>
        <taxon>unclassified sequences</taxon>
        <taxon>metagenomes</taxon>
        <taxon>ecological metagenomes</taxon>
    </lineage>
</organism>
<dbReference type="AlphaFoldDB" id="A0A382CEA7"/>
<gene>
    <name evidence="1" type="ORF">METZ01_LOCUS177048</name>
</gene>
<dbReference type="Gene3D" id="3.20.20.140">
    <property type="entry name" value="Metal-dependent hydrolases"/>
    <property type="match status" value="1"/>
</dbReference>
<reference evidence="1" key="1">
    <citation type="submission" date="2018-05" db="EMBL/GenBank/DDBJ databases">
        <authorList>
            <person name="Lanie J.A."/>
            <person name="Ng W.-L."/>
            <person name="Kazmierczak K.M."/>
            <person name="Andrzejewski T.M."/>
            <person name="Davidsen T.M."/>
            <person name="Wayne K.J."/>
            <person name="Tettelin H."/>
            <person name="Glass J.I."/>
            <person name="Rusch D."/>
            <person name="Podicherti R."/>
            <person name="Tsui H.-C.T."/>
            <person name="Winkler M.E."/>
        </authorList>
    </citation>
    <scope>NUCLEOTIDE SEQUENCE</scope>
</reference>
<dbReference type="InterPro" id="IPR011059">
    <property type="entry name" value="Metal-dep_hydrolase_composite"/>
</dbReference>
<sequence length="116" mass="11931">MTPLRSFAILLLSTLVASCTAQQTSTAVAYTGATVWDGTGAAAVMNATILVDGGRIVGVGADVDVPGGATEVDLSGKYVIPGLIETHGHVTGAWAPEGVTDPQDRIRGDLELYARY</sequence>
<dbReference type="PROSITE" id="PS51257">
    <property type="entry name" value="PROKAR_LIPOPROTEIN"/>
    <property type="match status" value="1"/>
</dbReference>
<dbReference type="SUPFAM" id="SSF51338">
    <property type="entry name" value="Composite domain of metallo-dependent hydrolases"/>
    <property type="match status" value="1"/>
</dbReference>
<accession>A0A382CEA7</accession>
<protein>
    <recommendedName>
        <fullName evidence="2">Amidohydrolase-related domain-containing protein</fullName>
    </recommendedName>
</protein>
<dbReference type="EMBL" id="UINC01034015">
    <property type="protein sequence ID" value="SVB24194.1"/>
    <property type="molecule type" value="Genomic_DNA"/>
</dbReference>
<dbReference type="InterPro" id="IPR051781">
    <property type="entry name" value="Metallo-dep_Hydrolase"/>
</dbReference>
<dbReference type="PANTHER" id="PTHR43135">
    <property type="entry name" value="ALPHA-D-RIBOSE 1-METHYLPHOSPHONATE 5-TRIPHOSPHATE DIPHOSPHATASE"/>
    <property type="match status" value="1"/>
</dbReference>